<evidence type="ECO:0000313" key="1">
    <source>
        <dbReference type="EMBL" id="MBE9066963.1"/>
    </source>
</evidence>
<proteinExistence type="predicted"/>
<name>A0A928X4E7_LEPEC</name>
<gene>
    <name evidence="1" type="ORF">IQ260_09875</name>
</gene>
<reference evidence="1" key="1">
    <citation type="submission" date="2020-10" db="EMBL/GenBank/DDBJ databases">
        <authorList>
            <person name="Castelo-Branco R."/>
            <person name="Eusebio N."/>
            <person name="Adriana R."/>
            <person name="Vieira A."/>
            <person name="Brugerolle De Fraissinette N."/>
            <person name="Rezende De Castro R."/>
            <person name="Schneider M.P."/>
            <person name="Vasconcelos V."/>
            <person name="Leao P.N."/>
        </authorList>
    </citation>
    <scope>NUCLEOTIDE SEQUENCE</scope>
    <source>
        <strain evidence="1">LEGE 11479</strain>
    </source>
</reference>
<protein>
    <submittedName>
        <fullName evidence="1">Uncharacterized protein</fullName>
    </submittedName>
</protein>
<evidence type="ECO:0000313" key="2">
    <source>
        <dbReference type="Proteomes" id="UP000615026"/>
    </source>
</evidence>
<keyword evidence="2" id="KW-1185">Reference proteome</keyword>
<dbReference type="RefSeq" id="WP_193992937.1">
    <property type="nucleotide sequence ID" value="NZ_JADEXP010000068.1"/>
</dbReference>
<comment type="caution">
    <text evidence="1">The sequence shown here is derived from an EMBL/GenBank/DDBJ whole genome shotgun (WGS) entry which is preliminary data.</text>
</comment>
<dbReference type="Proteomes" id="UP000615026">
    <property type="component" value="Unassembled WGS sequence"/>
</dbReference>
<sequence>MPQQPMRSQPLAWLCGMALAALVLVPQEQLTRFSGGLMGQRHATHQGELRTGGLHRL</sequence>
<accession>A0A928X4E7</accession>
<dbReference type="EMBL" id="JADEXP010000068">
    <property type="protein sequence ID" value="MBE9066963.1"/>
    <property type="molecule type" value="Genomic_DNA"/>
</dbReference>
<dbReference type="AlphaFoldDB" id="A0A928X4E7"/>
<organism evidence="1 2">
    <name type="scientific">Leptolyngbya cf. ectocarpi LEGE 11479</name>
    <dbReference type="NCBI Taxonomy" id="1828722"/>
    <lineage>
        <taxon>Bacteria</taxon>
        <taxon>Bacillati</taxon>
        <taxon>Cyanobacteriota</taxon>
        <taxon>Cyanophyceae</taxon>
        <taxon>Leptolyngbyales</taxon>
        <taxon>Leptolyngbyaceae</taxon>
        <taxon>Leptolyngbya group</taxon>
        <taxon>Leptolyngbya</taxon>
    </lineage>
</organism>